<dbReference type="RefSeq" id="WP_419151731.1">
    <property type="nucleotide sequence ID" value="NZ_JAUSTR010000003.1"/>
</dbReference>
<dbReference type="EMBL" id="JAUSTR010000003">
    <property type="protein sequence ID" value="MDQ0162230.1"/>
    <property type="molecule type" value="Genomic_DNA"/>
</dbReference>
<protein>
    <submittedName>
        <fullName evidence="1">Cell wall assembly regulator SMI1</fullName>
    </submittedName>
</protein>
<reference evidence="1 2" key="1">
    <citation type="submission" date="2023-07" db="EMBL/GenBank/DDBJ databases">
        <title>Genomic Encyclopedia of Type Strains, Phase IV (KMG-IV): sequencing the most valuable type-strain genomes for metagenomic binning, comparative biology and taxonomic classification.</title>
        <authorList>
            <person name="Goeker M."/>
        </authorList>
    </citation>
    <scope>NUCLEOTIDE SEQUENCE [LARGE SCALE GENOMIC DNA]</scope>
    <source>
        <strain evidence="1 2">DSM 19092</strain>
    </source>
</reference>
<sequence>MYHVMYSCIIQQTRIVKVMDFESGQIIHFTMDELEKGKLPKKLENYVLTIKEKIESGYWDQNSSFDNTYRRK</sequence>
<dbReference type="Proteomes" id="UP001225646">
    <property type="component" value="Unassembled WGS sequence"/>
</dbReference>
<proteinExistence type="predicted"/>
<organism evidence="1 2">
    <name type="scientific">Aeribacillus alveayuensis</name>
    <dbReference type="NCBI Taxonomy" id="279215"/>
    <lineage>
        <taxon>Bacteria</taxon>
        <taxon>Bacillati</taxon>
        <taxon>Bacillota</taxon>
        <taxon>Bacilli</taxon>
        <taxon>Bacillales</taxon>
        <taxon>Bacillaceae</taxon>
        <taxon>Aeribacillus</taxon>
    </lineage>
</organism>
<gene>
    <name evidence="1" type="ORF">J2S06_001306</name>
</gene>
<accession>A0ABT9VMX6</accession>
<evidence type="ECO:0000313" key="2">
    <source>
        <dbReference type="Proteomes" id="UP001225646"/>
    </source>
</evidence>
<comment type="caution">
    <text evidence="1">The sequence shown here is derived from an EMBL/GenBank/DDBJ whole genome shotgun (WGS) entry which is preliminary data.</text>
</comment>
<evidence type="ECO:0000313" key="1">
    <source>
        <dbReference type="EMBL" id="MDQ0162230.1"/>
    </source>
</evidence>
<keyword evidence="2" id="KW-1185">Reference proteome</keyword>
<name>A0ABT9VMX6_9BACI</name>